<name>A0A6V7WDZ2_MELEN</name>
<evidence type="ECO:0000313" key="1">
    <source>
        <dbReference type="EMBL" id="CAD2185189.1"/>
    </source>
</evidence>
<gene>
    <name evidence="1" type="ORF">MENT_LOCUS37598</name>
</gene>
<proteinExistence type="predicted"/>
<comment type="caution">
    <text evidence="1">The sequence shown here is derived from an EMBL/GenBank/DDBJ whole genome shotgun (WGS) entry which is preliminary data.</text>
</comment>
<evidence type="ECO:0000313" key="2">
    <source>
        <dbReference type="Proteomes" id="UP000580250"/>
    </source>
</evidence>
<reference evidence="1 2" key="1">
    <citation type="submission" date="2020-08" db="EMBL/GenBank/DDBJ databases">
        <authorList>
            <person name="Koutsovoulos G."/>
            <person name="Danchin GJ E."/>
        </authorList>
    </citation>
    <scope>NUCLEOTIDE SEQUENCE [LARGE SCALE GENOMIC DNA]</scope>
</reference>
<sequence length="86" mass="9775">MSHGTKIVRERIGYLHQSLNNLVAQVGSTAPETLFEQAYNLNQEHVDIGHIVSNLRELEPNELQDLMQIGTNILAFLNQLYQPPSY</sequence>
<dbReference type="EMBL" id="CAJEWN010000535">
    <property type="protein sequence ID" value="CAD2185189.1"/>
    <property type="molecule type" value="Genomic_DNA"/>
</dbReference>
<protein>
    <submittedName>
        <fullName evidence="1">Uncharacterized protein</fullName>
    </submittedName>
</protein>
<accession>A0A6V7WDZ2</accession>
<organism evidence="1 2">
    <name type="scientific">Meloidogyne enterolobii</name>
    <name type="common">Root-knot nematode worm</name>
    <name type="synonym">Meloidogyne mayaguensis</name>
    <dbReference type="NCBI Taxonomy" id="390850"/>
    <lineage>
        <taxon>Eukaryota</taxon>
        <taxon>Metazoa</taxon>
        <taxon>Ecdysozoa</taxon>
        <taxon>Nematoda</taxon>
        <taxon>Chromadorea</taxon>
        <taxon>Rhabditida</taxon>
        <taxon>Tylenchina</taxon>
        <taxon>Tylenchomorpha</taxon>
        <taxon>Tylenchoidea</taxon>
        <taxon>Meloidogynidae</taxon>
        <taxon>Meloidogyninae</taxon>
        <taxon>Meloidogyne</taxon>
    </lineage>
</organism>
<dbReference type="Proteomes" id="UP000580250">
    <property type="component" value="Unassembled WGS sequence"/>
</dbReference>
<dbReference type="AlphaFoldDB" id="A0A6V7WDZ2"/>